<reference evidence="3" key="1">
    <citation type="journal article" date="2012" name="PLoS Genet.">
        <title>The genomes of the fungal plant pathogens Cladosporium fulvum and Dothistroma septosporum reveal adaptation to different hosts and lifestyles but also signatures of common ancestry.</title>
        <authorList>
            <person name="de Wit P.J.G.M."/>
            <person name="van der Burgt A."/>
            <person name="Oekmen B."/>
            <person name="Stergiopoulos I."/>
            <person name="Abd-Elsalam K.A."/>
            <person name="Aerts A.L."/>
            <person name="Bahkali A.H."/>
            <person name="Beenen H.G."/>
            <person name="Chettri P."/>
            <person name="Cox M.P."/>
            <person name="Datema E."/>
            <person name="de Vries R.P."/>
            <person name="Dhillon B."/>
            <person name="Ganley A.R."/>
            <person name="Griffiths S.A."/>
            <person name="Guo Y."/>
            <person name="Hamelin R.C."/>
            <person name="Henrissat B."/>
            <person name="Kabir M.S."/>
            <person name="Jashni M.K."/>
            <person name="Kema G."/>
            <person name="Klaubauf S."/>
            <person name="Lapidus A."/>
            <person name="Levasseur A."/>
            <person name="Lindquist E."/>
            <person name="Mehrabi R."/>
            <person name="Ohm R.A."/>
            <person name="Owen T.J."/>
            <person name="Salamov A."/>
            <person name="Schwelm A."/>
            <person name="Schijlen E."/>
            <person name="Sun H."/>
            <person name="van den Burg H.A."/>
            <person name="van Ham R.C.H.J."/>
            <person name="Zhang S."/>
            <person name="Goodwin S.B."/>
            <person name="Grigoriev I.V."/>
            <person name="Collemare J."/>
            <person name="Bradshaw R.E."/>
        </authorList>
    </citation>
    <scope>NUCLEOTIDE SEQUENCE [LARGE SCALE GENOMIC DNA]</scope>
    <source>
        <strain evidence="3">NZE10 / CBS 128990</strain>
    </source>
</reference>
<dbReference type="EMBL" id="KB446535">
    <property type="protein sequence ID" value="EME48640.1"/>
    <property type="molecule type" value="Genomic_DNA"/>
</dbReference>
<feature type="compositionally biased region" description="Polar residues" evidence="1">
    <location>
        <begin position="100"/>
        <end position="110"/>
    </location>
</feature>
<feature type="non-terminal residue" evidence="2">
    <location>
        <position position="425"/>
    </location>
</feature>
<keyword evidence="3" id="KW-1185">Reference proteome</keyword>
<accession>N1Q1Z0</accession>
<sequence>MSYTKHLSQHGHLDSQAGTKRKRTTQATLIEVEISWTAARCNRLLRSITSRLNTLRRIHKSGSGQFEPNASRTREQQSGKSSRTYSGHWSTKDPIWLPGSQKSSSQTYATKSRRAKPKPTARPADHVSATSAFPTPFVKRMGTLRCDKENTSPFDVATSPTKAQGRTRRSMQLPVKPASSAQEAEQGLESALDNLLRQTQQENPPAGSGTRSLFASCLRRVPAYIGLGSGGPDEEESGEDDESNVYRCLESLGTKAGAGWSGLRDVVRSHGVQLVSDAIRQGLLSENIVQRLSKICSPHGAAHAGQDFCASLVWQTKSIRSLQRLGSFSRQHDLGPSKYRILRTLIENDSTYLGKLCDLPGFWNDLLGALTGSAGYEASQLLNVCTKIIQASNNTARIKPSITSQVRSALIKLSVMVTAGALLEQ</sequence>
<dbReference type="eggNOG" id="ENOG502S27H">
    <property type="taxonomic scope" value="Eukaryota"/>
</dbReference>
<dbReference type="OrthoDB" id="4159838at2759"/>
<feature type="region of interest" description="Disordered" evidence="1">
    <location>
        <begin position="1"/>
        <end position="23"/>
    </location>
</feature>
<feature type="compositionally biased region" description="Polar residues" evidence="1">
    <location>
        <begin position="62"/>
        <end position="71"/>
    </location>
</feature>
<gene>
    <name evidence="2" type="ORF">DOTSEDRAFT_120834</name>
</gene>
<evidence type="ECO:0000256" key="1">
    <source>
        <dbReference type="SAM" id="MobiDB-lite"/>
    </source>
</evidence>
<name>N1Q1Z0_DOTSN</name>
<proteinExistence type="predicted"/>
<feature type="region of interest" description="Disordered" evidence="1">
    <location>
        <begin position="148"/>
        <end position="188"/>
    </location>
</feature>
<feature type="compositionally biased region" description="Polar residues" evidence="1">
    <location>
        <begin position="78"/>
        <end position="89"/>
    </location>
</feature>
<feature type="region of interest" description="Disordered" evidence="1">
    <location>
        <begin position="59"/>
        <end position="133"/>
    </location>
</feature>
<dbReference type="OMA" id="FCASLVW"/>
<evidence type="ECO:0000313" key="3">
    <source>
        <dbReference type="Proteomes" id="UP000016933"/>
    </source>
</evidence>
<reference evidence="2 3" key="2">
    <citation type="journal article" date="2012" name="PLoS Pathog.">
        <title>Diverse lifestyles and strategies of plant pathogenesis encoded in the genomes of eighteen Dothideomycetes fungi.</title>
        <authorList>
            <person name="Ohm R.A."/>
            <person name="Feau N."/>
            <person name="Henrissat B."/>
            <person name="Schoch C.L."/>
            <person name="Horwitz B.A."/>
            <person name="Barry K.W."/>
            <person name="Condon B.J."/>
            <person name="Copeland A.C."/>
            <person name="Dhillon B."/>
            <person name="Glaser F."/>
            <person name="Hesse C.N."/>
            <person name="Kosti I."/>
            <person name="LaButti K."/>
            <person name="Lindquist E.A."/>
            <person name="Lucas S."/>
            <person name="Salamov A.A."/>
            <person name="Bradshaw R.E."/>
            <person name="Ciuffetti L."/>
            <person name="Hamelin R.C."/>
            <person name="Kema G.H.J."/>
            <person name="Lawrence C."/>
            <person name="Scott J.A."/>
            <person name="Spatafora J.W."/>
            <person name="Turgeon B.G."/>
            <person name="de Wit P.J.G.M."/>
            <person name="Zhong S."/>
            <person name="Goodwin S.B."/>
            <person name="Grigoriev I.V."/>
        </authorList>
    </citation>
    <scope>NUCLEOTIDE SEQUENCE [LARGE SCALE GENOMIC DNA]</scope>
    <source>
        <strain evidence="3">NZE10 / CBS 128990</strain>
    </source>
</reference>
<organism evidence="2 3">
    <name type="scientific">Dothistroma septosporum (strain NZE10 / CBS 128990)</name>
    <name type="common">Red band needle blight fungus</name>
    <name type="synonym">Mycosphaerella pini</name>
    <dbReference type="NCBI Taxonomy" id="675120"/>
    <lineage>
        <taxon>Eukaryota</taxon>
        <taxon>Fungi</taxon>
        <taxon>Dikarya</taxon>
        <taxon>Ascomycota</taxon>
        <taxon>Pezizomycotina</taxon>
        <taxon>Dothideomycetes</taxon>
        <taxon>Dothideomycetidae</taxon>
        <taxon>Mycosphaerellales</taxon>
        <taxon>Mycosphaerellaceae</taxon>
        <taxon>Dothistroma</taxon>
    </lineage>
</organism>
<dbReference type="HOGENOM" id="CLU_646496_0_0_1"/>
<dbReference type="Proteomes" id="UP000016933">
    <property type="component" value="Unassembled WGS sequence"/>
</dbReference>
<dbReference type="AlphaFoldDB" id="N1Q1Z0"/>
<protein>
    <submittedName>
        <fullName evidence="2">Uncharacterized protein</fullName>
    </submittedName>
</protein>
<evidence type="ECO:0000313" key="2">
    <source>
        <dbReference type="EMBL" id="EME48640.1"/>
    </source>
</evidence>